<evidence type="ECO:0000313" key="4">
    <source>
        <dbReference type="Proteomes" id="UP000076643"/>
    </source>
</evidence>
<dbReference type="PANTHER" id="PTHR30336">
    <property type="entry name" value="INNER MEMBRANE PROTEIN, PROBABLE PERMEASE"/>
    <property type="match status" value="1"/>
</dbReference>
<name>A0A166VFV5_9GAMM</name>
<dbReference type="PANTHER" id="PTHR30336:SF4">
    <property type="entry name" value="ENVELOPE BIOGENESIS FACTOR ELYC"/>
    <property type="match status" value="1"/>
</dbReference>
<dbReference type="Proteomes" id="UP000076643">
    <property type="component" value="Unassembled WGS sequence"/>
</dbReference>
<dbReference type="PATRIC" id="fig|1365250.3.peg.4062"/>
<dbReference type="InterPro" id="IPR003848">
    <property type="entry name" value="DUF218"/>
</dbReference>
<gene>
    <name evidence="3" type="ORF">N475_21170</name>
</gene>
<dbReference type="GeneID" id="57363345"/>
<dbReference type="GO" id="GO:0005886">
    <property type="term" value="C:plasma membrane"/>
    <property type="evidence" value="ECO:0007669"/>
    <property type="project" value="TreeGrafter"/>
</dbReference>
<dbReference type="CDD" id="cd06259">
    <property type="entry name" value="YdcF-like"/>
    <property type="match status" value="1"/>
</dbReference>
<accession>A0A166VFV5</accession>
<feature type="transmembrane region" description="Helical" evidence="1">
    <location>
        <begin position="36"/>
        <end position="60"/>
    </location>
</feature>
<protein>
    <recommendedName>
        <fullName evidence="2">DUF218 domain-containing protein</fullName>
    </recommendedName>
</protein>
<comment type="caution">
    <text evidence="3">The sequence shown here is derived from an EMBL/GenBank/DDBJ whole genome shotgun (WGS) entry which is preliminary data.</text>
</comment>
<feature type="domain" description="DUF218" evidence="2">
    <location>
        <begin position="79"/>
        <end position="240"/>
    </location>
</feature>
<dbReference type="GO" id="GO:0000270">
    <property type="term" value="P:peptidoglycan metabolic process"/>
    <property type="evidence" value="ECO:0007669"/>
    <property type="project" value="TreeGrafter"/>
</dbReference>
<keyword evidence="4" id="KW-1185">Reference proteome</keyword>
<dbReference type="Pfam" id="PF02698">
    <property type="entry name" value="DUF218"/>
    <property type="match status" value="1"/>
</dbReference>
<evidence type="ECO:0000259" key="2">
    <source>
        <dbReference type="Pfam" id="PF02698"/>
    </source>
</evidence>
<dbReference type="RefSeq" id="WP_063365811.1">
    <property type="nucleotide sequence ID" value="NZ_AQHB01000028.1"/>
</dbReference>
<dbReference type="GO" id="GO:0043164">
    <property type="term" value="P:Gram-negative-bacterium-type cell wall biogenesis"/>
    <property type="evidence" value="ECO:0007669"/>
    <property type="project" value="TreeGrafter"/>
</dbReference>
<evidence type="ECO:0000256" key="1">
    <source>
        <dbReference type="SAM" id="Phobius"/>
    </source>
</evidence>
<dbReference type="EMBL" id="AUYB01000128">
    <property type="protein sequence ID" value="KZN32681.1"/>
    <property type="molecule type" value="Genomic_DNA"/>
</dbReference>
<dbReference type="AlphaFoldDB" id="A0A166VFV5"/>
<dbReference type="InterPro" id="IPR014729">
    <property type="entry name" value="Rossmann-like_a/b/a_fold"/>
</dbReference>
<keyword evidence="1" id="KW-1133">Transmembrane helix</keyword>
<evidence type="ECO:0000313" key="3">
    <source>
        <dbReference type="EMBL" id="KZN32681.1"/>
    </source>
</evidence>
<keyword evidence="1" id="KW-0812">Transmembrane</keyword>
<feature type="transmembrane region" description="Helical" evidence="1">
    <location>
        <begin position="7"/>
        <end position="30"/>
    </location>
</feature>
<organism evidence="3 4">
    <name type="scientific">Pseudoalteromonas luteoviolacea DSM 6061</name>
    <dbReference type="NCBI Taxonomy" id="1365250"/>
    <lineage>
        <taxon>Bacteria</taxon>
        <taxon>Pseudomonadati</taxon>
        <taxon>Pseudomonadota</taxon>
        <taxon>Gammaproteobacteria</taxon>
        <taxon>Alteromonadales</taxon>
        <taxon>Pseudoalteromonadaceae</taxon>
        <taxon>Pseudoalteromonas</taxon>
    </lineage>
</organism>
<proteinExistence type="predicted"/>
<dbReference type="Gene3D" id="3.40.50.620">
    <property type="entry name" value="HUPs"/>
    <property type="match status" value="1"/>
</dbReference>
<dbReference type="InterPro" id="IPR051599">
    <property type="entry name" value="Cell_Envelope_Assoc"/>
</dbReference>
<sequence>MFELKKVIGGLLMPLPVALIVIFLLLLFVSKTKVKSYSLCMLSVVFLWVISTPHFADYWITPKERALKHFVHTQHKQVDYIVVLGGGLSPNSNLQANLQLSNSSLVRLIEGARLANIYPNAKLIMSGAGYTPAMTTSHLMSQTAQSLGISANRIQLNSKARDTESEARDLAPTLVDSTVILVTSASHMRRAQDLFSAQGIDTIASPVEFYNYDTTPIYKRFTASSAVLLSITRYTHEWVGNQWIKLRRALDSGSV</sequence>
<reference evidence="3 4" key="1">
    <citation type="submission" date="2013-07" db="EMBL/GenBank/DDBJ databases">
        <title>Comparative Genomic and Metabolomic Analysis of Twelve Strains of Pseudoalteromonas luteoviolacea.</title>
        <authorList>
            <person name="Vynne N.G."/>
            <person name="Mansson M."/>
            <person name="Gram L."/>
        </authorList>
    </citation>
    <scope>NUCLEOTIDE SEQUENCE [LARGE SCALE GENOMIC DNA]</scope>
    <source>
        <strain evidence="3 4">DSM 6061</strain>
    </source>
</reference>
<keyword evidence="1" id="KW-0472">Membrane</keyword>